<reference evidence="8" key="3">
    <citation type="submission" date="2018-08" db="EMBL/GenBank/DDBJ databases">
        <title>Antagonistic pleiotropy in the bifunctional surface protein FadL/P1 during adaptation of Haemophilus influenzae to chronic lung infection associated with COPD.</title>
        <authorList>
            <person name="Moleres J."/>
            <person name="Ehrlich R."/>
        </authorList>
    </citation>
    <scope>NUCLEOTIDE SEQUENCE [LARGE SCALE GENOMIC DNA]</scope>
    <source>
        <strain evidence="8">P668-6062</strain>
    </source>
</reference>
<dbReference type="Gene3D" id="3.40.50.10490">
    <property type="entry name" value="Glucose-6-phosphate isomerase like protein, domain 1"/>
    <property type="match status" value="1"/>
</dbReference>
<dbReference type="GO" id="GO:0097367">
    <property type="term" value="F:carbohydrate derivative binding"/>
    <property type="evidence" value="ECO:0007669"/>
    <property type="project" value="InterPro"/>
</dbReference>
<dbReference type="Proteomes" id="UP000050700">
    <property type="component" value="Unassembled WGS sequence"/>
</dbReference>
<dbReference type="GO" id="GO:1901135">
    <property type="term" value="P:carbohydrate derivative metabolic process"/>
    <property type="evidence" value="ECO:0007669"/>
    <property type="project" value="InterPro"/>
</dbReference>
<keyword evidence="2" id="KW-0238">DNA-binding</keyword>
<name>A0A0D0GZK3_HAEIF</name>
<dbReference type="Gene3D" id="1.10.10.10">
    <property type="entry name" value="Winged helix-like DNA-binding domain superfamily/Winged helix DNA-binding domain"/>
    <property type="match status" value="1"/>
</dbReference>
<keyword evidence="3" id="KW-0804">Transcription</keyword>
<dbReference type="EMBL" id="JMQP01000002">
    <property type="protein sequence ID" value="KIS36551.1"/>
    <property type="molecule type" value="Genomic_DNA"/>
</dbReference>
<evidence type="ECO:0000259" key="5">
    <source>
        <dbReference type="PROSITE" id="PS51464"/>
    </source>
</evidence>
<dbReference type="Pfam" id="PF01418">
    <property type="entry name" value="HTH_6"/>
    <property type="match status" value="1"/>
</dbReference>
<dbReference type="RefSeq" id="WP_005648620.1">
    <property type="nucleotide sequence ID" value="NZ_AP018764.1"/>
</dbReference>
<evidence type="ECO:0000256" key="2">
    <source>
        <dbReference type="ARBA" id="ARBA00023125"/>
    </source>
</evidence>
<dbReference type="PATRIC" id="fig|727.564.peg.614"/>
<feature type="domain" description="SIS" evidence="5">
    <location>
        <begin position="129"/>
        <end position="269"/>
    </location>
</feature>
<evidence type="ECO:0000313" key="9">
    <source>
        <dbReference type="Proteomes" id="UP000050700"/>
    </source>
</evidence>
<comment type="caution">
    <text evidence="6">The sequence shown here is derived from an EMBL/GenBank/DDBJ whole genome shotgun (WGS) entry which is preliminary data.</text>
</comment>
<dbReference type="InterPro" id="IPR036388">
    <property type="entry name" value="WH-like_DNA-bd_sf"/>
</dbReference>
<evidence type="ECO:0000313" key="6">
    <source>
        <dbReference type="EMBL" id="KIS36551.1"/>
    </source>
</evidence>
<dbReference type="CDD" id="cd05013">
    <property type="entry name" value="SIS_RpiR"/>
    <property type="match status" value="1"/>
</dbReference>
<dbReference type="SUPFAM" id="SSF53697">
    <property type="entry name" value="SIS domain"/>
    <property type="match status" value="1"/>
</dbReference>
<accession>A0A0D0GZK3</accession>
<dbReference type="PANTHER" id="PTHR30514">
    <property type="entry name" value="GLUCOKINASE"/>
    <property type="match status" value="1"/>
</dbReference>
<dbReference type="Pfam" id="PF01380">
    <property type="entry name" value="SIS"/>
    <property type="match status" value="1"/>
</dbReference>
<feature type="domain" description="HTH rpiR-type" evidence="4">
    <location>
        <begin position="5"/>
        <end position="81"/>
    </location>
</feature>
<gene>
    <name evidence="6" type="primary">ybbH</name>
    <name evidence="7" type="ORF">BVZ99_00799</name>
    <name evidence="8" type="ORF">CH627_06950</name>
    <name evidence="6" type="ORF">NTHI1209_02206</name>
</gene>
<evidence type="ECO:0000313" key="7">
    <source>
        <dbReference type="EMBL" id="PRM19007.1"/>
    </source>
</evidence>
<evidence type="ECO:0000259" key="4">
    <source>
        <dbReference type="PROSITE" id="PS51071"/>
    </source>
</evidence>
<dbReference type="InterPro" id="IPR001347">
    <property type="entry name" value="SIS_dom"/>
</dbReference>
<reference evidence="6 9" key="1">
    <citation type="submission" date="2014-05" db="EMBL/GenBank/DDBJ databases">
        <title>Methylome analysis of the phasevarions of Haemophilus influenzae.</title>
        <authorList>
            <person name="Atack J.M."/>
            <person name="Fox K.L."/>
            <person name="Power P.M."/>
            <person name="Clark T."/>
            <person name="Jurcisek J."/>
            <person name="Korlach J."/>
            <person name="Bakaletz L.O."/>
            <person name="Jennings M.P."/>
        </authorList>
    </citation>
    <scope>NUCLEOTIDE SEQUENCE [LARGE SCALE GENOMIC DNA]</scope>
    <source>
        <strain evidence="6 9">1209</strain>
    </source>
</reference>
<evidence type="ECO:0000256" key="1">
    <source>
        <dbReference type="ARBA" id="ARBA00023015"/>
    </source>
</evidence>
<dbReference type="InterPro" id="IPR009057">
    <property type="entry name" value="Homeodomain-like_sf"/>
</dbReference>
<dbReference type="GO" id="GO:0003700">
    <property type="term" value="F:DNA-binding transcription factor activity"/>
    <property type="evidence" value="ECO:0007669"/>
    <property type="project" value="InterPro"/>
</dbReference>
<dbReference type="EMBL" id="MZLD01000035">
    <property type="protein sequence ID" value="PRM19007.1"/>
    <property type="molecule type" value="Genomic_DNA"/>
</dbReference>
<dbReference type="AlphaFoldDB" id="A0A0D0GZK3"/>
<reference evidence="7 10" key="2">
    <citation type="submission" date="2017-02" db="EMBL/GenBank/DDBJ databases">
        <title>Haemophilus influenzae in COPD genome sequencing project.</title>
        <authorList>
            <person name="Murphy T.F."/>
            <person name="Kong Y."/>
            <person name="Nadendla S."/>
            <person name="Tettelin H."/>
            <person name="Pettigrew M."/>
        </authorList>
    </citation>
    <scope>NUCLEOTIDE SEQUENCE [LARGE SCALE GENOMIC DNA]</scope>
    <source>
        <strain evidence="7 10">13P36H1</strain>
    </source>
</reference>
<dbReference type="PROSITE" id="PS51071">
    <property type="entry name" value="HTH_RPIR"/>
    <property type="match status" value="1"/>
</dbReference>
<proteinExistence type="predicted"/>
<sequence length="288" mass="31505">MAKLGNVLNKIGSLYQSLTKSEKKIADTILRSPDLVSQCSLSEIAKHLQVGEATLVRFCRTIGFKGFSEFKLELSIELATKDNQDESILETEIMPSDDSLTIAQKLQTAVANVMEETINLLDLKQLEEVVKVLKKARRIFLFGVGSSGVTAEDAKNKLMRIGFQVDASGNNHFMYMQAALLTSSDVAIGLSHSGYSAETAHTIKIAKQNGATTVALTHSLRSPVTEYADYVLVNGNKQGKLQGDSIGTKIAQLFVLDLIYALLVQGEEEIAAQTKQKTLNVILEQRIK</sequence>
<dbReference type="SUPFAM" id="SSF46689">
    <property type="entry name" value="Homeodomain-like"/>
    <property type="match status" value="1"/>
</dbReference>
<dbReference type="InterPro" id="IPR046348">
    <property type="entry name" value="SIS_dom_sf"/>
</dbReference>
<dbReference type="PROSITE" id="PS51464">
    <property type="entry name" value="SIS"/>
    <property type="match status" value="1"/>
</dbReference>
<organism evidence="6 9">
    <name type="scientific">Haemophilus influenzae</name>
    <dbReference type="NCBI Taxonomy" id="727"/>
    <lineage>
        <taxon>Bacteria</taxon>
        <taxon>Pseudomonadati</taxon>
        <taxon>Pseudomonadota</taxon>
        <taxon>Gammaproteobacteria</taxon>
        <taxon>Pasteurellales</taxon>
        <taxon>Pasteurellaceae</taxon>
        <taxon>Haemophilus</taxon>
    </lineage>
</organism>
<keyword evidence="1" id="KW-0805">Transcription regulation</keyword>
<evidence type="ECO:0000313" key="8">
    <source>
        <dbReference type="EMBL" id="RFN63140.1"/>
    </source>
</evidence>
<evidence type="ECO:0000313" key="10">
    <source>
        <dbReference type="Proteomes" id="UP000238866"/>
    </source>
</evidence>
<dbReference type="GO" id="GO:0003677">
    <property type="term" value="F:DNA binding"/>
    <property type="evidence" value="ECO:0007669"/>
    <property type="project" value="UniProtKB-KW"/>
</dbReference>
<evidence type="ECO:0000256" key="3">
    <source>
        <dbReference type="ARBA" id="ARBA00023163"/>
    </source>
</evidence>
<dbReference type="InterPro" id="IPR035472">
    <property type="entry name" value="RpiR-like_SIS"/>
</dbReference>
<protein>
    <submittedName>
        <fullName evidence="6 7">HTH-type transcriptional regulator YbbH</fullName>
    </submittedName>
    <submittedName>
        <fullName evidence="8">MurR/RpiR family transcriptional regulator</fullName>
    </submittedName>
</protein>
<dbReference type="InterPro" id="IPR000281">
    <property type="entry name" value="HTH_RpiR"/>
</dbReference>
<dbReference type="EMBL" id="QVJI01000009">
    <property type="protein sequence ID" value="RFN63140.1"/>
    <property type="molecule type" value="Genomic_DNA"/>
</dbReference>
<dbReference type="PANTHER" id="PTHR30514:SF9">
    <property type="entry name" value="TRANSCRIPTIONAL REGULATOR"/>
    <property type="match status" value="1"/>
</dbReference>
<dbReference type="Proteomes" id="UP000238866">
    <property type="component" value="Unassembled WGS sequence"/>
</dbReference>
<dbReference type="InterPro" id="IPR047640">
    <property type="entry name" value="RpiR-like"/>
</dbReference>